<feature type="transmembrane region" description="Helical" evidence="6">
    <location>
        <begin position="260"/>
        <end position="281"/>
    </location>
</feature>
<protein>
    <submittedName>
        <fullName evidence="8">MFS transporter</fullName>
    </submittedName>
</protein>
<evidence type="ECO:0000256" key="3">
    <source>
        <dbReference type="ARBA" id="ARBA00022692"/>
    </source>
</evidence>
<feature type="transmembrane region" description="Helical" evidence="6">
    <location>
        <begin position="218"/>
        <end position="239"/>
    </location>
</feature>
<sequence>MNQTWLISAVLLALFLGALDALVMSAAMPTIIAELSGLHLYAWVYTAYFLARAVALPIFGKLSDLFAVRQLLLVSISIFILASLAAGAAPSMGYLVGARVFQGIGSGGIFALVYVVLSEAAPEGQRAKTLSLASFIWGVASVIGPTMGGVMVSFFSWRWIFFINLPLGLLSLAGIALYLTEFREKKKDVSLDWSGLVSLTGFLMSVLTLVMIGGRDIAWISLPSALLAVTSIGFGIWFVKAELGADDPILDLRFFKRRGFAMGNLAGFCASFSMFSLFGYAPLFLQGALGHTPLQVGMAMLSLSLGWSVSSLILGRVMHLTTQKTAALAGGILLAAGTGLTLGFSTATSMLHSFLVFQVVGFGMGFVVLATLLKVQNSLGSSDLGVATSSHQFARTLGGTLGVGVSGGMVTHQLLNRLETVDVSLPENLMVQLQENMENLFRPEFQAQIPDAANAVLKTAVAQGVWGTFLLVFLVSLVCLGLVLCLPAQDGG</sequence>
<dbReference type="PANTHER" id="PTHR23501:SF191">
    <property type="entry name" value="VACUOLAR BASIC AMINO ACID TRANSPORTER 4"/>
    <property type="match status" value="1"/>
</dbReference>
<feature type="transmembrane region" description="Helical" evidence="6">
    <location>
        <begin position="96"/>
        <end position="117"/>
    </location>
</feature>
<keyword evidence="3 6" id="KW-0812">Transmembrane</keyword>
<comment type="subcellular location">
    <subcellularLocation>
        <location evidence="1">Endomembrane system</location>
        <topology evidence="1">Multi-pass membrane protein</topology>
    </subcellularLocation>
</comment>
<evidence type="ECO:0000256" key="2">
    <source>
        <dbReference type="ARBA" id="ARBA00022448"/>
    </source>
</evidence>
<keyword evidence="4 6" id="KW-1133">Transmembrane helix</keyword>
<dbReference type="PRINTS" id="PR01036">
    <property type="entry name" value="TCRTETB"/>
</dbReference>
<evidence type="ECO:0000256" key="6">
    <source>
        <dbReference type="SAM" id="Phobius"/>
    </source>
</evidence>
<dbReference type="EMBL" id="JACCQK010000060">
    <property type="protein sequence ID" value="MBG0778601.1"/>
    <property type="molecule type" value="Genomic_DNA"/>
</dbReference>
<evidence type="ECO:0000313" key="9">
    <source>
        <dbReference type="Proteomes" id="UP000706172"/>
    </source>
</evidence>
<dbReference type="InterPro" id="IPR020846">
    <property type="entry name" value="MFS_dom"/>
</dbReference>
<evidence type="ECO:0000259" key="7">
    <source>
        <dbReference type="PROSITE" id="PS50850"/>
    </source>
</evidence>
<gene>
    <name evidence="8" type="ORF">H0S81_01545</name>
</gene>
<dbReference type="AlphaFoldDB" id="A0A931CTV1"/>
<keyword evidence="2" id="KW-0813">Transport</keyword>
<dbReference type="Gene3D" id="1.20.1250.20">
    <property type="entry name" value="MFS general substrate transporter like domains"/>
    <property type="match status" value="1"/>
</dbReference>
<feature type="transmembrane region" description="Helical" evidence="6">
    <location>
        <begin position="465"/>
        <end position="486"/>
    </location>
</feature>
<feature type="transmembrane region" description="Helical" evidence="6">
    <location>
        <begin position="191"/>
        <end position="212"/>
    </location>
</feature>
<dbReference type="SUPFAM" id="SSF103473">
    <property type="entry name" value="MFS general substrate transporter"/>
    <property type="match status" value="1"/>
</dbReference>
<dbReference type="PROSITE" id="PS50850">
    <property type="entry name" value="MFS"/>
    <property type="match status" value="1"/>
</dbReference>
<dbReference type="InterPro" id="IPR036259">
    <property type="entry name" value="MFS_trans_sf"/>
</dbReference>
<comment type="caution">
    <text evidence="8">The sequence shown here is derived from an EMBL/GenBank/DDBJ whole genome shotgun (WGS) entry which is preliminary data.</text>
</comment>
<dbReference type="Proteomes" id="UP000706172">
    <property type="component" value="Unassembled WGS sequence"/>
</dbReference>
<reference evidence="8" key="1">
    <citation type="submission" date="2020-07" db="EMBL/GenBank/DDBJ databases">
        <title>Severe corrosion of carbon steel in oil field produced water can be linked to methanogenic archaea containing a special type of NiFe hydrogenase.</title>
        <authorList>
            <person name="Lahme S."/>
            <person name="Mand J."/>
            <person name="Longwell J."/>
            <person name="Smith R."/>
            <person name="Enning D."/>
        </authorList>
    </citation>
    <scope>NUCLEOTIDE SEQUENCE</scope>
    <source>
        <strain evidence="8">MIC098Bin6</strain>
    </source>
</reference>
<dbReference type="Pfam" id="PF07690">
    <property type="entry name" value="MFS_1"/>
    <property type="match status" value="1"/>
</dbReference>
<dbReference type="Gene3D" id="1.20.1720.10">
    <property type="entry name" value="Multidrug resistance protein D"/>
    <property type="match status" value="1"/>
</dbReference>
<feature type="transmembrane region" description="Helical" evidence="6">
    <location>
        <begin position="129"/>
        <end position="153"/>
    </location>
</feature>
<evidence type="ECO:0000256" key="5">
    <source>
        <dbReference type="ARBA" id="ARBA00023136"/>
    </source>
</evidence>
<dbReference type="PANTHER" id="PTHR23501">
    <property type="entry name" value="MAJOR FACILITATOR SUPERFAMILY"/>
    <property type="match status" value="1"/>
</dbReference>
<feature type="transmembrane region" description="Helical" evidence="6">
    <location>
        <begin position="71"/>
        <end position="90"/>
    </location>
</feature>
<evidence type="ECO:0000256" key="1">
    <source>
        <dbReference type="ARBA" id="ARBA00004127"/>
    </source>
</evidence>
<feature type="transmembrane region" description="Helical" evidence="6">
    <location>
        <begin position="41"/>
        <end position="59"/>
    </location>
</feature>
<organism evidence="8 9">
    <name type="scientific">Desulfotignum balticum</name>
    <dbReference type="NCBI Taxonomy" id="115781"/>
    <lineage>
        <taxon>Bacteria</taxon>
        <taxon>Pseudomonadati</taxon>
        <taxon>Thermodesulfobacteriota</taxon>
        <taxon>Desulfobacteria</taxon>
        <taxon>Desulfobacterales</taxon>
        <taxon>Desulfobacteraceae</taxon>
        <taxon>Desulfotignum</taxon>
    </lineage>
</organism>
<feature type="domain" description="Major facilitator superfamily (MFS) profile" evidence="7">
    <location>
        <begin position="6"/>
        <end position="491"/>
    </location>
</feature>
<feature type="transmembrane region" description="Helical" evidence="6">
    <location>
        <begin position="159"/>
        <end position="179"/>
    </location>
</feature>
<dbReference type="GO" id="GO:0005886">
    <property type="term" value="C:plasma membrane"/>
    <property type="evidence" value="ECO:0007669"/>
    <property type="project" value="TreeGrafter"/>
</dbReference>
<dbReference type="GO" id="GO:0012505">
    <property type="term" value="C:endomembrane system"/>
    <property type="evidence" value="ECO:0007669"/>
    <property type="project" value="UniProtKB-SubCell"/>
</dbReference>
<accession>A0A931CTV1</accession>
<feature type="transmembrane region" description="Helical" evidence="6">
    <location>
        <begin position="350"/>
        <end position="373"/>
    </location>
</feature>
<dbReference type="GO" id="GO:0022857">
    <property type="term" value="F:transmembrane transporter activity"/>
    <property type="evidence" value="ECO:0007669"/>
    <property type="project" value="InterPro"/>
</dbReference>
<evidence type="ECO:0000256" key="4">
    <source>
        <dbReference type="ARBA" id="ARBA00022989"/>
    </source>
</evidence>
<proteinExistence type="predicted"/>
<keyword evidence="5 6" id="KW-0472">Membrane</keyword>
<feature type="transmembrane region" description="Helical" evidence="6">
    <location>
        <begin position="393"/>
        <end position="415"/>
    </location>
</feature>
<dbReference type="InterPro" id="IPR011701">
    <property type="entry name" value="MFS"/>
</dbReference>
<evidence type="ECO:0000313" key="8">
    <source>
        <dbReference type="EMBL" id="MBG0778601.1"/>
    </source>
</evidence>
<name>A0A931CTV1_9BACT</name>
<feature type="transmembrane region" description="Helical" evidence="6">
    <location>
        <begin position="326"/>
        <end position="344"/>
    </location>
</feature>
<feature type="transmembrane region" description="Helical" evidence="6">
    <location>
        <begin position="293"/>
        <end position="314"/>
    </location>
</feature>